<dbReference type="Proteomes" id="UP001652431">
    <property type="component" value="Unassembled WGS sequence"/>
</dbReference>
<dbReference type="Pfam" id="PF09581">
    <property type="entry name" value="Spore_III_AF"/>
    <property type="match status" value="1"/>
</dbReference>
<evidence type="ECO:0000313" key="3">
    <source>
        <dbReference type="Proteomes" id="UP001652431"/>
    </source>
</evidence>
<sequence length="116" mass="13645">MFDYIYEWVRNIACYMVLVTAFIQIVPGNDYKKYIRFFTGIILIILLMTPVLKLLGMGSGFWDIYEGKAYEEQRREMEEAAELWNNLEISEYVADPEKFTEEDDIQIEVGEISIGH</sequence>
<proteinExistence type="predicted"/>
<dbReference type="RefSeq" id="WP_158371207.1">
    <property type="nucleotide sequence ID" value="NZ_JAOQJU010000020.1"/>
</dbReference>
<feature type="transmembrane region" description="Helical" evidence="1">
    <location>
        <begin position="34"/>
        <end position="55"/>
    </location>
</feature>
<keyword evidence="1" id="KW-0472">Membrane</keyword>
<dbReference type="InterPro" id="IPR014245">
    <property type="entry name" value="Spore_III_AF"/>
</dbReference>
<reference evidence="2 3" key="1">
    <citation type="journal article" date="2021" name="ISME Commun">
        <title>Automated analysis of genomic sequences facilitates high-throughput and comprehensive description of bacteria.</title>
        <authorList>
            <person name="Hitch T.C.A."/>
        </authorList>
    </citation>
    <scope>NUCLEOTIDE SEQUENCE [LARGE SCALE GENOMIC DNA]</scope>
    <source>
        <strain evidence="2 3">Sanger_03</strain>
    </source>
</reference>
<keyword evidence="3" id="KW-1185">Reference proteome</keyword>
<comment type="caution">
    <text evidence="2">The sequence shown here is derived from an EMBL/GenBank/DDBJ whole genome shotgun (WGS) entry which is preliminary data.</text>
</comment>
<organism evidence="2 3">
    <name type="scientific">Dorea acetigenes</name>
    <dbReference type="NCBI Taxonomy" id="2981787"/>
    <lineage>
        <taxon>Bacteria</taxon>
        <taxon>Bacillati</taxon>
        <taxon>Bacillota</taxon>
        <taxon>Clostridia</taxon>
        <taxon>Lachnospirales</taxon>
        <taxon>Lachnospiraceae</taxon>
        <taxon>Dorea</taxon>
    </lineage>
</organism>
<accession>A0ABT2RPZ9</accession>
<dbReference type="EMBL" id="JAOQJU010000020">
    <property type="protein sequence ID" value="MCU6687490.1"/>
    <property type="molecule type" value="Genomic_DNA"/>
</dbReference>
<keyword evidence="1" id="KW-1133">Transmembrane helix</keyword>
<evidence type="ECO:0000256" key="1">
    <source>
        <dbReference type="SAM" id="Phobius"/>
    </source>
</evidence>
<gene>
    <name evidence="2" type="ORF">OCV99_13270</name>
</gene>
<feature type="transmembrane region" description="Helical" evidence="1">
    <location>
        <begin position="12"/>
        <end position="28"/>
    </location>
</feature>
<evidence type="ECO:0000313" key="2">
    <source>
        <dbReference type="EMBL" id="MCU6687490.1"/>
    </source>
</evidence>
<name>A0ABT2RPZ9_9FIRM</name>
<protein>
    <submittedName>
        <fullName evidence="2">Stage III sporulation protein AF</fullName>
    </submittedName>
</protein>
<keyword evidence="1" id="KW-0812">Transmembrane</keyword>